<organism evidence="2 3">
    <name type="scientific">Ornithinimicrobium cerasi</name>
    <dbReference type="NCBI Taxonomy" id="2248773"/>
    <lineage>
        <taxon>Bacteria</taxon>
        <taxon>Bacillati</taxon>
        <taxon>Actinomycetota</taxon>
        <taxon>Actinomycetes</taxon>
        <taxon>Micrococcales</taxon>
        <taxon>Ornithinimicrobiaceae</taxon>
        <taxon>Ornithinimicrobium</taxon>
    </lineage>
</organism>
<evidence type="ECO:0000313" key="2">
    <source>
        <dbReference type="EMBL" id="SOC58235.1"/>
    </source>
</evidence>
<proteinExistence type="predicted"/>
<dbReference type="Proteomes" id="UP000219688">
    <property type="component" value="Unassembled WGS sequence"/>
</dbReference>
<accession>A0A285VW15</accession>
<reference evidence="3" key="1">
    <citation type="submission" date="2017-08" db="EMBL/GenBank/DDBJ databases">
        <authorList>
            <person name="Varghese N."/>
            <person name="Submissions S."/>
        </authorList>
    </citation>
    <scope>NUCLEOTIDE SEQUENCE [LARGE SCALE GENOMIC DNA]</scope>
    <source>
        <strain evidence="3">USBA17B2</strain>
    </source>
</reference>
<dbReference type="Pfam" id="PF11390">
    <property type="entry name" value="FdsD"/>
    <property type="match status" value="1"/>
</dbReference>
<dbReference type="EMBL" id="OBQK01000026">
    <property type="protein sequence ID" value="SOC58235.1"/>
    <property type="molecule type" value="Genomic_DNA"/>
</dbReference>
<sequence>MTGVRPRTGGGGVSAAGVEEGHDPRELLSPEVRLGGDIARALAHLGEDAPTEIATHLRKFWDPRMRAAILERLRAGDIEDPLLRAGVEAYLEGEVDRGEVREPSGG</sequence>
<keyword evidence="3" id="KW-1185">Reference proteome</keyword>
<name>A0A285VW15_9MICO</name>
<protein>
    <submittedName>
        <fullName evidence="2">Formate dehydrogenase subunit delta</fullName>
    </submittedName>
</protein>
<dbReference type="InterPro" id="IPR021074">
    <property type="entry name" value="Formate_DH_dsu"/>
</dbReference>
<gene>
    <name evidence="2" type="ORF">SAMN05421879_1264</name>
</gene>
<dbReference type="AlphaFoldDB" id="A0A285VW15"/>
<evidence type="ECO:0000256" key="1">
    <source>
        <dbReference type="SAM" id="MobiDB-lite"/>
    </source>
</evidence>
<feature type="region of interest" description="Disordered" evidence="1">
    <location>
        <begin position="1"/>
        <end position="26"/>
    </location>
</feature>
<evidence type="ECO:0000313" key="3">
    <source>
        <dbReference type="Proteomes" id="UP000219688"/>
    </source>
</evidence>
<dbReference type="RefSeq" id="WP_141401545.1">
    <property type="nucleotide sequence ID" value="NZ_OBQK01000026.1"/>
</dbReference>